<dbReference type="SUPFAM" id="SSF52540">
    <property type="entry name" value="P-loop containing nucleoside triphosphate hydrolases"/>
    <property type="match status" value="2"/>
</dbReference>
<dbReference type="InterPro" id="IPR003439">
    <property type="entry name" value="ABC_transporter-like_ATP-bd"/>
</dbReference>
<evidence type="ECO:0000256" key="7">
    <source>
        <dbReference type="ARBA" id="ARBA00022840"/>
    </source>
</evidence>
<dbReference type="RefSeq" id="WP_200335934.1">
    <property type="nucleotide sequence ID" value="NZ_CP066786.1"/>
</dbReference>
<keyword evidence="3" id="KW-1003">Cell membrane</keyword>
<dbReference type="KEGG" id="mlut:JET14_19985"/>
<accession>A0A7T7KLA5</accession>
<dbReference type="AlphaFoldDB" id="A0A7T7KLA5"/>
<protein>
    <submittedName>
        <fullName evidence="11">Sugar ABC transporter ATP-binding protein</fullName>
    </submittedName>
</protein>
<dbReference type="Proteomes" id="UP000596083">
    <property type="component" value="Chromosome"/>
</dbReference>
<dbReference type="Pfam" id="PF00005">
    <property type="entry name" value="ABC_tran"/>
    <property type="match status" value="2"/>
</dbReference>
<feature type="domain" description="ABC transporter" evidence="10">
    <location>
        <begin position="13"/>
        <end position="249"/>
    </location>
</feature>
<dbReference type="InterPro" id="IPR017871">
    <property type="entry name" value="ABC_transporter-like_CS"/>
</dbReference>
<dbReference type="CDD" id="cd03216">
    <property type="entry name" value="ABC_Carb_Monos_I"/>
    <property type="match status" value="1"/>
</dbReference>
<dbReference type="PANTHER" id="PTHR43790">
    <property type="entry name" value="CARBOHYDRATE TRANSPORT ATP-BINDING PROTEIN MG119-RELATED"/>
    <property type="match status" value="1"/>
</dbReference>
<keyword evidence="6" id="KW-0547">Nucleotide-binding</keyword>
<proteinExistence type="inferred from homology"/>
<keyword evidence="7 11" id="KW-0067">ATP-binding</keyword>
<dbReference type="InterPro" id="IPR050107">
    <property type="entry name" value="ABC_carbohydrate_import_ATPase"/>
</dbReference>
<comment type="similarity">
    <text evidence="1">Belongs to the ABC transporter superfamily.</text>
</comment>
<evidence type="ECO:0000256" key="9">
    <source>
        <dbReference type="ARBA" id="ARBA00023136"/>
    </source>
</evidence>
<dbReference type="GO" id="GO:0016887">
    <property type="term" value="F:ATP hydrolysis activity"/>
    <property type="evidence" value="ECO:0007669"/>
    <property type="project" value="InterPro"/>
</dbReference>
<dbReference type="EMBL" id="CP066786">
    <property type="protein sequence ID" value="QQM30500.1"/>
    <property type="molecule type" value="Genomic_DNA"/>
</dbReference>
<name>A0A7T7KLA5_9HYPH</name>
<evidence type="ECO:0000256" key="1">
    <source>
        <dbReference type="ARBA" id="ARBA00005417"/>
    </source>
</evidence>
<dbReference type="InterPro" id="IPR003593">
    <property type="entry name" value="AAA+_ATPase"/>
</dbReference>
<keyword evidence="9" id="KW-0472">Membrane</keyword>
<dbReference type="PANTHER" id="PTHR43790:SF3">
    <property type="entry name" value="D-ALLOSE IMPORT ATP-BINDING PROTEIN ALSA-RELATED"/>
    <property type="match status" value="1"/>
</dbReference>
<keyword evidence="4" id="KW-0762">Sugar transport</keyword>
<sequence>MTSHTSAQRPPLLAVTGLSKSFGRNAVLQDVSFSLGRGEVLALVGENGAGKSTLMNILSGNLPYDSGEIRLAGEGYHPASPAEAAAKGVAIAHQETAIMPDLTVAENTFFRREPRNALGLIRQKRLHADFADLSASLGFTLDGKRLGRRLSAAERQLVEIARAIAAKPDLLILDEPTASLSAEAAQSVLRLMNELKRDGTSIIFISHRMGEIMTAADRVVVLKDGALTLEAERGAFAEDDLIQAMVGRKLENIFPERPALADLPVRFSVTGGTNADLPEIDFSVRRGEVLGIAGLEGQGQKPLADALCGIAPFRSGAVELDGKAATLKSPAAAIGAGIASIPDDRKHEGLALSLPIRLNMSLFAISERARAGLLPLGYERQFVEGARERFSIRSTDMEQPAGELSGGNQQKVVFARWLAHTPKLLVLYEPTKGVDVQSKSEIYHLVDALSKKGVSVILISSDLMELIGLSDRILALYEGRITGEIARPDFSEEKIMRYAAGLPSHGLGSAENGEAALV</sequence>
<dbReference type="CDD" id="cd03215">
    <property type="entry name" value="ABC_Carb_Monos_II"/>
    <property type="match status" value="1"/>
</dbReference>
<keyword evidence="5" id="KW-0677">Repeat</keyword>
<dbReference type="PROSITE" id="PS50893">
    <property type="entry name" value="ABC_TRANSPORTER_2"/>
    <property type="match status" value="2"/>
</dbReference>
<evidence type="ECO:0000256" key="6">
    <source>
        <dbReference type="ARBA" id="ARBA00022741"/>
    </source>
</evidence>
<dbReference type="SMART" id="SM00382">
    <property type="entry name" value="AAA"/>
    <property type="match status" value="2"/>
</dbReference>
<evidence type="ECO:0000259" key="10">
    <source>
        <dbReference type="PROSITE" id="PS50893"/>
    </source>
</evidence>
<keyword evidence="2" id="KW-0813">Transport</keyword>
<dbReference type="Gene3D" id="3.40.50.300">
    <property type="entry name" value="P-loop containing nucleotide triphosphate hydrolases"/>
    <property type="match status" value="2"/>
</dbReference>
<organism evidence="11 12">
    <name type="scientific">Martelella lutilitoris</name>
    <dbReference type="NCBI Taxonomy" id="2583532"/>
    <lineage>
        <taxon>Bacteria</taxon>
        <taxon>Pseudomonadati</taxon>
        <taxon>Pseudomonadota</taxon>
        <taxon>Alphaproteobacteria</taxon>
        <taxon>Hyphomicrobiales</taxon>
        <taxon>Aurantimonadaceae</taxon>
        <taxon>Martelella</taxon>
    </lineage>
</organism>
<evidence type="ECO:0000313" key="12">
    <source>
        <dbReference type="Proteomes" id="UP000596083"/>
    </source>
</evidence>
<evidence type="ECO:0000256" key="5">
    <source>
        <dbReference type="ARBA" id="ARBA00022737"/>
    </source>
</evidence>
<dbReference type="PROSITE" id="PS00211">
    <property type="entry name" value="ABC_TRANSPORTER_1"/>
    <property type="match status" value="1"/>
</dbReference>
<dbReference type="GO" id="GO:0005524">
    <property type="term" value="F:ATP binding"/>
    <property type="evidence" value="ECO:0007669"/>
    <property type="project" value="UniProtKB-KW"/>
</dbReference>
<evidence type="ECO:0000313" key="11">
    <source>
        <dbReference type="EMBL" id="QQM30500.1"/>
    </source>
</evidence>
<feature type="domain" description="ABC transporter" evidence="10">
    <location>
        <begin position="260"/>
        <end position="503"/>
    </location>
</feature>
<evidence type="ECO:0000256" key="8">
    <source>
        <dbReference type="ARBA" id="ARBA00022967"/>
    </source>
</evidence>
<reference evidence="11 12" key="1">
    <citation type="submission" date="2020-12" db="EMBL/GenBank/DDBJ databases">
        <authorList>
            <person name="Zheng R.K."/>
            <person name="Sun C.M."/>
        </authorList>
    </citation>
    <scope>NUCLEOTIDE SEQUENCE [LARGE SCALE GENOMIC DNA]</scope>
    <source>
        <strain evidence="11 12">ZRK001</strain>
    </source>
</reference>
<keyword evidence="8" id="KW-1278">Translocase</keyword>
<dbReference type="InterPro" id="IPR027417">
    <property type="entry name" value="P-loop_NTPase"/>
</dbReference>
<evidence type="ECO:0000256" key="4">
    <source>
        <dbReference type="ARBA" id="ARBA00022597"/>
    </source>
</evidence>
<evidence type="ECO:0000256" key="3">
    <source>
        <dbReference type="ARBA" id="ARBA00022475"/>
    </source>
</evidence>
<evidence type="ECO:0000256" key="2">
    <source>
        <dbReference type="ARBA" id="ARBA00022448"/>
    </source>
</evidence>
<gene>
    <name evidence="11" type="ORF">JET14_19985</name>
</gene>